<dbReference type="InterPro" id="IPR006221">
    <property type="entry name" value="TrpG/PapA_dom"/>
</dbReference>
<dbReference type="OrthoDB" id="9804328at2"/>
<organism evidence="3 4">
    <name type="scientific">Kurthia sibirica</name>
    <dbReference type="NCBI Taxonomy" id="202750"/>
    <lineage>
        <taxon>Bacteria</taxon>
        <taxon>Bacillati</taxon>
        <taxon>Bacillota</taxon>
        <taxon>Bacilli</taxon>
        <taxon>Bacillales</taxon>
        <taxon>Caryophanaceae</taxon>
        <taxon>Kurthia</taxon>
    </lineage>
</organism>
<dbReference type="InterPro" id="IPR017926">
    <property type="entry name" value="GATASE"/>
</dbReference>
<evidence type="ECO:0000256" key="1">
    <source>
        <dbReference type="ARBA" id="ARBA00022962"/>
    </source>
</evidence>
<proteinExistence type="predicted"/>
<evidence type="ECO:0000259" key="2">
    <source>
        <dbReference type="Pfam" id="PF00117"/>
    </source>
</evidence>
<keyword evidence="4" id="KW-1185">Reference proteome</keyword>
<dbReference type="InterPro" id="IPR050472">
    <property type="entry name" value="Anth_synth/Amidotransfase"/>
</dbReference>
<accession>A0A2U3AN33</accession>
<dbReference type="GO" id="GO:0000162">
    <property type="term" value="P:L-tryptophan biosynthetic process"/>
    <property type="evidence" value="ECO:0007669"/>
    <property type="project" value="TreeGrafter"/>
</dbReference>
<name>A0A2U3AN33_9BACL</name>
<feature type="domain" description="Glutamine amidotransferase" evidence="2">
    <location>
        <begin position="3"/>
        <end position="187"/>
    </location>
</feature>
<reference evidence="3 4" key="1">
    <citation type="submission" date="2018-05" db="EMBL/GenBank/DDBJ databases">
        <title>Kurthia sibirica genome sequence.</title>
        <authorList>
            <person name="Maclea K.S."/>
            <person name="Goen A.E."/>
        </authorList>
    </citation>
    <scope>NUCLEOTIDE SEQUENCE [LARGE SCALE GENOMIC DNA]</scope>
    <source>
        <strain evidence="3 4">ATCC 49154</strain>
    </source>
</reference>
<dbReference type="PANTHER" id="PTHR43418:SF4">
    <property type="entry name" value="MULTIFUNCTIONAL TRYPTOPHAN BIOSYNTHESIS PROTEIN"/>
    <property type="match status" value="1"/>
</dbReference>
<dbReference type="Pfam" id="PF00117">
    <property type="entry name" value="GATase"/>
    <property type="match status" value="1"/>
</dbReference>
<sequence length="193" mass="20997">MILLIDNYDSFTYNLAQQIGALGAEVQIIRNDMLSLAAIRQLNPTAIVLSPGPGTPDDAGICLDIVTYLSDDYPILGICLGHQTIAQAFGGKIVRAQQIMHGRTSTLEHDGAGLLTQVSASSSVMRYHSLVVEQQSFPHSHLLIHATAEDGEIMAIKHRTKEVYGLQFHPESFGTAEGDQMISNFLHSLTVIK</sequence>
<dbReference type="Gene3D" id="3.40.50.880">
    <property type="match status" value="1"/>
</dbReference>
<dbReference type="AlphaFoldDB" id="A0A2U3AN33"/>
<dbReference type="GO" id="GO:0004049">
    <property type="term" value="F:anthranilate synthase activity"/>
    <property type="evidence" value="ECO:0007669"/>
    <property type="project" value="TreeGrafter"/>
</dbReference>
<dbReference type="EMBL" id="QFVR01000005">
    <property type="protein sequence ID" value="PWI25926.1"/>
    <property type="molecule type" value="Genomic_DNA"/>
</dbReference>
<dbReference type="NCBIfam" id="TIGR00566">
    <property type="entry name" value="trpG_papA"/>
    <property type="match status" value="1"/>
</dbReference>
<dbReference type="CDD" id="cd01743">
    <property type="entry name" value="GATase1_Anthranilate_Synthase"/>
    <property type="match status" value="1"/>
</dbReference>
<evidence type="ECO:0000313" key="4">
    <source>
        <dbReference type="Proteomes" id="UP000245938"/>
    </source>
</evidence>
<protein>
    <submittedName>
        <fullName evidence="3">Aminodeoxychorismate/anthranilate synthase component II</fullName>
    </submittedName>
</protein>
<dbReference type="GO" id="GO:0005829">
    <property type="term" value="C:cytosol"/>
    <property type="evidence" value="ECO:0007669"/>
    <property type="project" value="TreeGrafter"/>
</dbReference>
<comment type="caution">
    <text evidence="3">The sequence shown here is derived from an EMBL/GenBank/DDBJ whole genome shotgun (WGS) entry which is preliminary data.</text>
</comment>
<dbReference type="SUPFAM" id="SSF52317">
    <property type="entry name" value="Class I glutamine amidotransferase-like"/>
    <property type="match status" value="1"/>
</dbReference>
<evidence type="ECO:0000313" key="3">
    <source>
        <dbReference type="EMBL" id="PWI25926.1"/>
    </source>
</evidence>
<dbReference type="InterPro" id="IPR029062">
    <property type="entry name" value="Class_I_gatase-like"/>
</dbReference>
<dbReference type="Proteomes" id="UP000245938">
    <property type="component" value="Unassembled WGS sequence"/>
</dbReference>
<dbReference type="PRINTS" id="PR00099">
    <property type="entry name" value="CPSGATASE"/>
</dbReference>
<dbReference type="PROSITE" id="PS51273">
    <property type="entry name" value="GATASE_TYPE_1"/>
    <property type="match status" value="1"/>
</dbReference>
<dbReference type="PRINTS" id="PR00096">
    <property type="entry name" value="GATASE"/>
</dbReference>
<keyword evidence="1" id="KW-0315">Glutamine amidotransferase</keyword>
<gene>
    <name evidence="3" type="ORF">DEX24_05180</name>
</gene>
<dbReference type="FunFam" id="3.40.50.880:FF:000003">
    <property type="entry name" value="Anthranilate synthase component II"/>
    <property type="match status" value="1"/>
</dbReference>
<dbReference type="PRINTS" id="PR00097">
    <property type="entry name" value="ANTSNTHASEII"/>
</dbReference>
<dbReference type="PANTHER" id="PTHR43418">
    <property type="entry name" value="MULTIFUNCTIONAL TRYPTOPHAN BIOSYNTHESIS PROTEIN-RELATED"/>
    <property type="match status" value="1"/>
</dbReference>
<dbReference type="RefSeq" id="WP_109305347.1">
    <property type="nucleotide sequence ID" value="NZ_BJUF01000024.1"/>
</dbReference>